<dbReference type="EMBL" id="LR743504">
    <property type="protein sequence ID" value="CAA2107209.1"/>
    <property type="molecule type" value="Genomic_DNA"/>
</dbReference>
<organism evidence="2">
    <name type="scientific">Methylobacterium bullatum</name>
    <dbReference type="NCBI Taxonomy" id="570505"/>
    <lineage>
        <taxon>Bacteria</taxon>
        <taxon>Pseudomonadati</taxon>
        <taxon>Pseudomonadota</taxon>
        <taxon>Alphaproteobacteria</taxon>
        <taxon>Hyphomicrobiales</taxon>
        <taxon>Methylobacteriaceae</taxon>
        <taxon>Methylobacterium</taxon>
    </lineage>
</organism>
<evidence type="ECO:0000256" key="1">
    <source>
        <dbReference type="SAM" id="Phobius"/>
    </source>
</evidence>
<accession>A0A679J499</accession>
<protein>
    <submittedName>
        <fullName evidence="2">Uncharacterized protein</fullName>
    </submittedName>
</protein>
<reference evidence="2" key="1">
    <citation type="submission" date="2019-12" db="EMBL/GenBank/DDBJ databases">
        <authorList>
            <person name="Cremers G."/>
        </authorList>
    </citation>
    <scope>NUCLEOTIDE SEQUENCE</scope>
    <source>
        <strain evidence="2">Mbul1</strain>
    </source>
</reference>
<keyword evidence="1" id="KW-0812">Transmembrane</keyword>
<sequence>MPLPTQRRAALRRALVRHRPRSQPWSRIGRDREDVRLSDVILAMLGLTMLGALGLMAGAVLLGRALAP</sequence>
<keyword evidence="1" id="KW-1133">Transmembrane helix</keyword>
<proteinExistence type="predicted"/>
<dbReference type="AlphaFoldDB" id="A0A679J499"/>
<feature type="transmembrane region" description="Helical" evidence="1">
    <location>
        <begin position="40"/>
        <end position="62"/>
    </location>
</feature>
<gene>
    <name evidence="2" type="ORF">MBUL_04048</name>
</gene>
<evidence type="ECO:0000313" key="2">
    <source>
        <dbReference type="EMBL" id="CAA2107209.1"/>
    </source>
</evidence>
<keyword evidence="1" id="KW-0472">Membrane</keyword>
<name>A0A679J499_9HYPH</name>